<dbReference type="InterPro" id="IPR029063">
    <property type="entry name" value="SAM-dependent_MTases_sf"/>
</dbReference>
<dbReference type="Pfam" id="PF08242">
    <property type="entry name" value="Methyltransf_12"/>
    <property type="match status" value="1"/>
</dbReference>
<accession>A0A2S8GS85</accession>
<comment type="caution">
    <text evidence="2">The sequence shown here is derived from an EMBL/GenBank/DDBJ whole genome shotgun (WGS) entry which is preliminary data.</text>
</comment>
<dbReference type="RefSeq" id="WP_105334174.1">
    <property type="nucleotide sequence ID" value="NZ_PUHZ01000005.1"/>
</dbReference>
<evidence type="ECO:0000313" key="2">
    <source>
        <dbReference type="EMBL" id="PQO47286.1"/>
    </source>
</evidence>
<dbReference type="InterPro" id="IPR013217">
    <property type="entry name" value="Methyltransf_12"/>
</dbReference>
<sequence length="235" mass="26396">MDKDAIDSVKAMFEQWELYDEVIQHDYMQHQALAAAIADYARQTKIAGRALDLGCGDSYLGSLALSELPLTEYVGVDLSESALDRAARRWAESPIPAALTQSDFATFLPDQADASFDFVLGSYSIHHFLPDRKQWLLQQIRRVLKPTGCFLWSDIVCEVGEAYSDCIDRLADGMKADWTELTSRQIEMAIAHIKEADFPETEAWMVAQAAAAGLRLDRKLMEKPYFSAYAFLPDV</sequence>
<dbReference type="PANTHER" id="PTHR42912:SF93">
    <property type="entry name" value="N6-ADENOSINE-METHYLTRANSFERASE TMT1A"/>
    <property type="match status" value="1"/>
</dbReference>
<protein>
    <recommendedName>
        <fullName evidence="1">Methyltransferase type 12 domain-containing protein</fullName>
    </recommendedName>
</protein>
<dbReference type="GO" id="GO:0008168">
    <property type="term" value="F:methyltransferase activity"/>
    <property type="evidence" value="ECO:0007669"/>
    <property type="project" value="TreeGrafter"/>
</dbReference>
<evidence type="ECO:0000313" key="3">
    <source>
        <dbReference type="Proteomes" id="UP000237819"/>
    </source>
</evidence>
<dbReference type="AlphaFoldDB" id="A0A2S8GS85"/>
<proteinExistence type="predicted"/>
<reference evidence="2 3" key="1">
    <citation type="submission" date="2018-02" db="EMBL/GenBank/DDBJ databases">
        <title>Comparative genomes isolates from brazilian mangrove.</title>
        <authorList>
            <person name="Araujo J.E."/>
            <person name="Taketani R.G."/>
            <person name="Silva M.C.P."/>
            <person name="Loureco M.V."/>
            <person name="Andreote F.D."/>
        </authorList>
    </citation>
    <scope>NUCLEOTIDE SEQUENCE [LARGE SCALE GENOMIC DNA]</scope>
    <source>
        <strain evidence="2 3">Nap-Phe MGV</strain>
    </source>
</reference>
<gene>
    <name evidence="2" type="ORF">C5Y93_04390</name>
</gene>
<name>A0A2S8GS85_9BACT</name>
<dbReference type="CDD" id="cd02440">
    <property type="entry name" value="AdoMet_MTases"/>
    <property type="match status" value="1"/>
</dbReference>
<dbReference type="PANTHER" id="PTHR42912">
    <property type="entry name" value="METHYLTRANSFERASE"/>
    <property type="match status" value="1"/>
</dbReference>
<feature type="domain" description="Methyltransferase type 12" evidence="1">
    <location>
        <begin position="51"/>
        <end position="150"/>
    </location>
</feature>
<dbReference type="EMBL" id="PUHZ01000005">
    <property type="protein sequence ID" value="PQO47286.1"/>
    <property type="molecule type" value="Genomic_DNA"/>
</dbReference>
<evidence type="ECO:0000259" key="1">
    <source>
        <dbReference type="Pfam" id="PF08242"/>
    </source>
</evidence>
<dbReference type="Proteomes" id="UP000237819">
    <property type="component" value="Unassembled WGS sequence"/>
</dbReference>
<dbReference type="OrthoDB" id="276058at2"/>
<dbReference type="Gene3D" id="3.40.50.150">
    <property type="entry name" value="Vaccinia Virus protein VP39"/>
    <property type="match status" value="1"/>
</dbReference>
<dbReference type="InterPro" id="IPR050508">
    <property type="entry name" value="Methyltransf_Superfamily"/>
</dbReference>
<organism evidence="2 3">
    <name type="scientific">Blastopirellula marina</name>
    <dbReference type="NCBI Taxonomy" id="124"/>
    <lineage>
        <taxon>Bacteria</taxon>
        <taxon>Pseudomonadati</taxon>
        <taxon>Planctomycetota</taxon>
        <taxon>Planctomycetia</taxon>
        <taxon>Pirellulales</taxon>
        <taxon>Pirellulaceae</taxon>
        <taxon>Blastopirellula</taxon>
    </lineage>
</organism>
<dbReference type="SUPFAM" id="SSF53335">
    <property type="entry name" value="S-adenosyl-L-methionine-dependent methyltransferases"/>
    <property type="match status" value="1"/>
</dbReference>